<name>A0ABN6N5Q7_9BACT</name>
<keyword evidence="2" id="KW-0997">Cell inner membrane</keyword>
<dbReference type="PANTHER" id="PTHR34990">
    <property type="entry name" value="UDP-2,3-DIACYLGLUCOSAMINE HYDROLASE-RELATED"/>
    <property type="match status" value="1"/>
</dbReference>
<dbReference type="InterPro" id="IPR004843">
    <property type="entry name" value="Calcineurin-like_PHP"/>
</dbReference>
<dbReference type="Proteomes" id="UP001162734">
    <property type="component" value="Chromosome"/>
</dbReference>
<evidence type="ECO:0000256" key="2">
    <source>
        <dbReference type="ARBA" id="ARBA00022519"/>
    </source>
</evidence>
<accession>A0ABN6N5Q7</accession>
<evidence type="ECO:0000259" key="6">
    <source>
        <dbReference type="Pfam" id="PF00149"/>
    </source>
</evidence>
<keyword evidence="1" id="KW-1003">Cell membrane</keyword>
<evidence type="ECO:0000256" key="3">
    <source>
        <dbReference type="ARBA" id="ARBA00022723"/>
    </source>
</evidence>
<evidence type="ECO:0000256" key="1">
    <source>
        <dbReference type="ARBA" id="ARBA00022475"/>
    </source>
</evidence>
<keyword evidence="8" id="KW-1185">Reference proteome</keyword>
<keyword evidence="3" id="KW-0479">Metal-binding</keyword>
<dbReference type="EMBL" id="AP025592">
    <property type="protein sequence ID" value="BDG07428.1"/>
    <property type="molecule type" value="Genomic_DNA"/>
</dbReference>
<keyword evidence="4" id="KW-0472">Membrane</keyword>
<feature type="domain" description="Calcineurin-like phosphoesterase" evidence="6">
    <location>
        <begin position="7"/>
        <end position="292"/>
    </location>
</feature>
<organism evidence="7 8">
    <name type="scientific">Anaeromyxobacter paludicola</name>
    <dbReference type="NCBI Taxonomy" id="2918171"/>
    <lineage>
        <taxon>Bacteria</taxon>
        <taxon>Pseudomonadati</taxon>
        <taxon>Myxococcota</taxon>
        <taxon>Myxococcia</taxon>
        <taxon>Myxococcales</taxon>
        <taxon>Cystobacterineae</taxon>
        <taxon>Anaeromyxobacteraceae</taxon>
        <taxon>Anaeromyxobacter</taxon>
    </lineage>
</organism>
<evidence type="ECO:0000313" key="7">
    <source>
        <dbReference type="EMBL" id="BDG07428.1"/>
    </source>
</evidence>
<gene>
    <name evidence="7" type="ORF">AMPC_05410</name>
</gene>
<evidence type="ECO:0000313" key="8">
    <source>
        <dbReference type="Proteomes" id="UP001162734"/>
    </source>
</evidence>
<keyword evidence="5" id="KW-0464">Manganese</keyword>
<dbReference type="Pfam" id="PF00149">
    <property type="entry name" value="Metallophos"/>
    <property type="match status" value="1"/>
</dbReference>
<proteinExistence type="predicted"/>
<dbReference type="InterPro" id="IPR043461">
    <property type="entry name" value="LpxH-like"/>
</dbReference>
<evidence type="ECO:0000256" key="4">
    <source>
        <dbReference type="ARBA" id="ARBA00023136"/>
    </source>
</evidence>
<dbReference type="SUPFAM" id="SSF56300">
    <property type="entry name" value="Metallo-dependent phosphatases"/>
    <property type="match status" value="1"/>
</dbReference>
<sequence length="357" mass="40597">MGRVIKLVVSDFHLGKGPYREDGSVNVFEDFRCDGKFAAFLDYHCAGEHADDDVELVVNGDFFNLLSVDLDGRLQEAITERVAVEKTEAIIRGHPVVFEALRRFAATPRRNVVFMMGNHDPGFLFAGVRAAVSLAVGGRHVYLLDAYDFDGVHVEHGMQREPMNAFNPSRYFQERNGEQILNLPLGSRYIISVLNQEKAQRPFIDKVAPFRRYLQWAAVNDPKFAARLALRSFNFAAAAALKRIPHLDPMPLADLAKRLLDYTAYPSLEAEAKHLLNRKGYHTVIMGHTHVPLYREYARDKVYINTGTWNAMTSLDMGNLGRTEVLTYAHVEYVDGRPRARLREWKGLQRPAEDVFF</sequence>
<protein>
    <recommendedName>
        <fullName evidence="6">Calcineurin-like phosphoesterase domain-containing protein</fullName>
    </recommendedName>
</protein>
<evidence type="ECO:0000256" key="5">
    <source>
        <dbReference type="ARBA" id="ARBA00023211"/>
    </source>
</evidence>
<dbReference type="Gene3D" id="3.60.21.10">
    <property type="match status" value="1"/>
</dbReference>
<reference evidence="8" key="1">
    <citation type="journal article" date="2022" name="Int. J. Syst. Evol. Microbiol.">
        <title>Anaeromyxobacter oryzae sp. nov., Anaeromyxobacter diazotrophicus sp. nov. and Anaeromyxobacter paludicola sp. nov., isolated from paddy soils.</title>
        <authorList>
            <person name="Itoh H."/>
            <person name="Xu Z."/>
            <person name="Mise K."/>
            <person name="Masuda Y."/>
            <person name="Ushijima N."/>
            <person name="Hayakawa C."/>
            <person name="Shiratori Y."/>
            <person name="Senoo K."/>
        </authorList>
    </citation>
    <scope>NUCLEOTIDE SEQUENCE [LARGE SCALE GENOMIC DNA]</scope>
    <source>
        <strain evidence="8">Red630</strain>
    </source>
</reference>
<dbReference type="PANTHER" id="PTHR34990:SF2">
    <property type="entry name" value="BLL8164 PROTEIN"/>
    <property type="match status" value="1"/>
</dbReference>
<dbReference type="RefSeq" id="WP_248344162.1">
    <property type="nucleotide sequence ID" value="NZ_AP025592.1"/>
</dbReference>
<dbReference type="InterPro" id="IPR029052">
    <property type="entry name" value="Metallo-depent_PP-like"/>
</dbReference>